<name>A0A9P6XZZ3_9FUNG</name>
<protein>
    <submittedName>
        <fullName evidence="1">Uncharacterized protein</fullName>
    </submittedName>
</protein>
<accession>A0A9P6XZZ3</accession>
<sequence>MPLVHSASISVALDFSLGSDHKLMSLSFEYSVPVVSSMSSSPSSGQVRRLWNLSRLKEPEVQKLYVSTFCSLSAALLDQLQQLCSSPSSTRSPIDHLNDELNATIYSSLDKSVGSRVSRPKQ</sequence>
<dbReference type="Proteomes" id="UP000740926">
    <property type="component" value="Unassembled WGS sequence"/>
</dbReference>
<evidence type="ECO:0000313" key="1">
    <source>
        <dbReference type="EMBL" id="KAG1536314.1"/>
    </source>
</evidence>
<dbReference type="EMBL" id="JAANIU010007933">
    <property type="protein sequence ID" value="KAG1536314.1"/>
    <property type="molecule type" value="Genomic_DNA"/>
</dbReference>
<keyword evidence="2" id="KW-1185">Reference proteome</keyword>
<gene>
    <name evidence="1" type="ORF">G6F50_015094</name>
</gene>
<reference evidence="1 2" key="1">
    <citation type="journal article" date="2020" name="Microb. Genom.">
        <title>Genetic diversity of clinical and environmental Mucorales isolates obtained from an investigation of mucormycosis cases among solid organ transplant recipients.</title>
        <authorList>
            <person name="Nguyen M.H."/>
            <person name="Kaul D."/>
            <person name="Muto C."/>
            <person name="Cheng S.J."/>
            <person name="Richter R.A."/>
            <person name="Bruno V.M."/>
            <person name="Liu G."/>
            <person name="Beyhan S."/>
            <person name="Sundermann A.J."/>
            <person name="Mounaud S."/>
            <person name="Pasculle A.W."/>
            <person name="Nierman W.C."/>
            <person name="Driscoll E."/>
            <person name="Cumbie R."/>
            <person name="Clancy C.J."/>
            <person name="Dupont C.L."/>
        </authorList>
    </citation>
    <scope>NUCLEOTIDE SEQUENCE [LARGE SCALE GENOMIC DNA]</scope>
    <source>
        <strain evidence="1 2">GL24</strain>
    </source>
</reference>
<comment type="caution">
    <text evidence="1">The sequence shown here is derived from an EMBL/GenBank/DDBJ whole genome shotgun (WGS) entry which is preliminary data.</text>
</comment>
<proteinExistence type="predicted"/>
<dbReference type="AlphaFoldDB" id="A0A9P6XZZ3"/>
<evidence type="ECO:0000313" key="2">
    <source>
        <dbReference type="Proteomes" id="UP000740926"/>
    </source>
</evidence>
<organism evidence="1 2">
    <name type="scientific">Rhizopus delemar</name>
    <dbReference type="NCBI Taxonomy" id="936053"/>
    <lineage>
        <taxon>Eukaryota</taxon>
        <taxon>Fungi</taxon>
        <taxon>Fungi incertae sedis</taxon>
        <taxon>Mucoromycota</taxon>
        <taxon>Mucoromycotina</taxon>
        <taxon>Mucoromycetes</taxon>
        <taxon>Mucorales</taxon>
        <taxon>Mucorineae</taxon>
        <taxon>Rhizopodaceae</taxon>
        <taxon>Rhizopus</taxon>
    </lineage>
</organism>